<organism evidence="1 2">
    <name type="scientific">Microbacterium testaceum (strain StLB037)</name>
    <dbReference type="NCBI Taxonomy" id="979556"/>
    <lineage>
        <taxon>Bacteria</taxon>
        <taxon>Bacillati</taxon>
        <taxon>Actinomycetota</taxon>
        <taxon>Actinomycetes</taxon>
        <taxon>Micrococcales</taxon>
        <taxon>Microbacteriaceae</taxon>
        <taxon>Microbacterium</taxon>
    </lineage>
</organism>
<evidence type="ECO:0000313" key="2">
    <source>
        <dbReference type="Proteomes" id="UP000008975"/>
    </source>
</evidence>
<dbReference type="InterPro" id="IPR027417">
    <property type="entry name" value="P-loop_NTPase"/>
</dbReference>
<dbReference type="HOGENOM" id="CLU_050209_0_0_11"/>
<dbReference type="KEGG" id="mts:MTES_0441"/>
<sequence length="369" mass="39083">MIPRAAGDHPLDVDALGVSIRIDDSGLPPVDREHLAEAWSGARSTTERSPAGIVTPRPSFHFDDTVADITTQVTLAALAARRGGLWMVHAGAVADEDGRVVMFSGRSGMGKTTLMSRLAREFAYVTDESVGIDAEGDVLPYRKPLSIIDDRARAKRQVSPDRLGLLPLPDVPLRLHAIVVLDRTEVDTPARLGALDVADALGALAPQCSYLSDLQAPLQTIVGHIERVGGALRLRYREAEDTIGLVRAVFAEARGAFPASVAPQAVTPARGKEGFARTPVLDAVALGEDRLALLRRAAPDETAVHIIDGVGPSLWQAADGVSFDELVAAAVRRHGAPVEGDASDAVRAAVEALCSAGLLEERPGTRRAR</sequence>
<dbReference type="OrthoDB" id="4793383at2"/>
<protein>
    <submittedName>
        <fullName evidence="1">ABC-type sugar transport systems, ATPase components</fullName>
    </submittedName>
</protein>
<name>E8NAY3_MICTS</name>
<proteinExistence type="predicted"/>
<dbReference type="Proteomes" id="UP000008975">
    <property type="component" value="Chromosome"/>
</dbReference>
<dbReference type="AlphaFoldDB" id="E8NAY3"/>
<dbReference type="EMBL" id="AP012052">
    <property type="protein sequence ID" value="BAJ73405.1"/>
    <property type="molecule type" value="Genomic_DNA"/>
</dbReference>
<reference evidence="1 2" key="1">
    <citation type="journal article" date="2011" name="J. Bacteriol.">
        <title>Genome sequence of Microbacterium testaceum StLB037, an N-acylhomoserine lactone-degrading bacterium isolated from potato leaves.</title>
        <authorList>
            <person name="Morohoshi T."/>
            <person name="Wang W.-Z."/>
            <person name="Someya N."/>
            <person name="Ikeda T."/>
        </authorList>
    </citation>
    <scope>NUCLEOTIDE SEQUENCE [LARGE SCALE GENOMIC DNA]</scope>
    <source>
        <strain evidence="1 2">StLB037</strain>
    </source>
</reference>
<reference key="2">
    <citation type="submission" date="2011-02" db="EMBL/GenBank/DDBJ databases">
        <title>Genome sequence of Microbacterium testaceum StLB037.</title>
        <authorList>
            <person name="Morohoshi T."/>
            <person name="Wang W.Z."/>
            <person name="Someya N."/>
            <person name="Ikeda T."/>
        </authorList>
    </citation>
    <scope>NUCLEOTIDE SEQUENCE</scope>
    <source>
        <strain>StLB037</strain>
    </source>
</reference>
<dbReference type="Gene3D" id="3.40.50.300">
    <property type="entry name" value="P-loop containing nucleotide triphosphate hydrolases"/>
    <property type="match status" value="1"/>
</dbReference>
<accession>E8NAY3</accession>
<dbReference type="SUPFAM" id="SSF52540">
    <property type="entry name" value="P-loop containing nucleoside triphosphate hydrolases"/>
    <property type="match status" value="1"/>
</dbReference>
<gene>
    <name evidence="1" type="ordered locus">MTES_0441</name>
</gene>
<dbReference type="eggNOG" id="COG0433">
    <property type="taxonomic scope" value="Bacteria"/>
</dbReference>
<dbReference type="SUPFAM" id="SSF53795">
    <property type="entry name" value="PEP carboxykinase-like"/>
    <property type="match status" value="1"/>
</dbReference>
<dbReference type="RefSeq" id="WP_013583532.1">
    <property type="nucleotide sequence ID" value="NC_015125.1"/>
</dbReference>
<evidence type="ECO:0000313" key="1">
    <source>
        <dbReference type="EMBL" id="BAJ73405.1"/>
    </source>
</evidence>
<keyword evidence="1" id="KW-0762">Sugar transport</keyword>
<dbReference type="STRING" id="979556.MTES_0441"/>
<keyword evidence="1" id="KW-0813">Transport</keyword>